<accession>A0AAV3F1Q9</accession>
<evidence type="ECO:0000313" key="3">
    <source>
        <dbReference type="Proteomes" id="UP000004834"/>
    </source>
</evidence>
<keyword evidence="1" id="KW-1133">Transmembrane helix</keyword>
<dbReference type="EMBL" id="AGEE01000027">
    <property type="protein sequence ID" value="EHO09912.1"/>
    <property type="molecule type" value="Genomic_DNA"/>
</dbReference>
<sequence length="50" mass="5721">MPDAVYKQFLIPNSSSMAFCFILLGHTFCIVVLLKKARYSPNVKDITRDK</sequence>
<keyword evidence="1" id="KW-0812">Transmembrane</keyword>
<feature type="transmembrane region" description="Helical" evidence="1">
    <location>
        <begin position="16"/>
        <end position="34"/>
    </location>
</feature>
<name>A0AAV3F1Q9_9FLAO</name>
<organism evidence="2 3">
    <name type="scientific">Myroides odoratimimus CIP 101113</name>
    <dbReference type="NCBI Taxonomy" id="883154"/>
    <lineage>
        <taxon>Bacteria</taxon>
        <taxon>Pseudomonadati</taxon>
        <taxon>Bacteroidota</taxon>
        <taxon>Flavobacteriia</taxon>
        <taxon>Flavobacteriales</taxon>
        <taxon>Flavobacteriaceae</taxon>
        <taxon>Myroides</taxon>
    </lineage>
</organism>
<gene>
    <name evidence="2" type="ORF">HMPREF9715_02213</name>
</gene>
<proteinExistence type="predicted"/>
<dbReference type="Proteomes" id="UP000004834">
    <property type="component" value="Unassembled WGS sequence"/>
</dbReference>
<dbReference type="AlphaFoldDB" id="A0AAV3F1Q9"/>
<reference evidence="2 3" key="1">
    <citation type="submission" date="2011-11" db="EMBL/GenBank/DDBJ databases">
        <title>The Genome Sequence of Myroides odoratimimus CIP 101113.</title>
        <authorList>
            <person name="Earl A."/>
            <person name="Ward D."/>
            <person name="Feldgarden M."/>
            <person name="Gevers D."/>
            <person name="Huys G."/>
            <person name="Young S.K."/>
            <person name="Zeng Q."/>
            <person name="Gargeya S."/>
            <person name="Fitzgerald M."/>
            <person name="Haas B."/>
            <person name="Abouelleil A."/>
            <person name="Alvarado L."/>
            <person name="Arachchi H.M."/>
            <person name="Berlin A."/>
            <person name="Brown A."/>
            <person name="Chapman S.B."/>
            <person name="Chen Z."/>
            <person name="Dunbar C."/>
            <person name="Freedman E."/>
            <person name="Gearin G."/>
            <person name="Goldberg J."/>
            <person name="Griggs A."/>
            <person name="Gujja S."/>
            <person name="Heiman D."/>
            <person name="Howarth C."/>
            <person name="Larson L."/>
            <person name="Lui A."/>
            <person name="MacDonald P.J.P."/>
            <person name="Montmayeur A."/>
            <person name="Murphy C."/>
            <person name="Neiman D."/>
            <person name="Pearson M."/>
            <person name="Priest M."/>
            <person name="Roberts A."/>
            <person name="Saif S."/>
            <person name="Shea T."/>
            <person name="Shenoy N."/>
            <person name="Sisk P."/>
            <person name="Stolte C."/>
            <person name="Sykes S."/>
            <person name="Wortman J."/>
            <person name="Nusbaum C."/>
            <person name="Birren B."/>
        </authorList>
    </citation>
    <scope>NUCLEOTIDE SEQUENCE [LARGE SCALE GENOMIC DNA]</scope>
    <source>
        <strain evidence="2 3">CIP 101113</strain>
    </source>
</reference>
<comment type="caution">
    <text evidence="2">The sequence shown here is derived from an EMBL/GenBank/DDBJ whole genome shotgun (WGS) entry which is preliminary data.</text>
</comment>
<keyword evidence="1" id="KW-0472">Membrane</keyword>
<evidence type="ECO:0000313" key="2">
    <source>
        <dbReference type="EMBL" id="EHO09912.1"/>
    </source>
</evidence>
<protein>
    <submittedName>
        <fullName evidence="2">Uncharacterized protein</fullName>
    </submittedName>
</protein>
<evidence type="ECO:0000256" key="1">
    <source>
        <dbReference type="SAM" id="Phobius"/>
    </source>
</evidence>